<accession>A0A0S3PYM0</accession>
<name>A0A0S3PYM0_9BRAD</name>
<gene>
    <name evidence="1" type="ORF">GJW-30_1_03414</name>
</gene>
<sequence>MTILLTILALIALAILGLLAYAATKPNAFRYERHITINAPAATIFPLINDFRRWTEWSPYEHRDPKLKRTYGNPSAGVGGSYAWEGDKSVGSGRMDILEAPPPERVKIRLQFFKPFVGDNIADFTLREIDGATDVSWAMYGPQPFMTKVMSSVINFDKMIGNDFDTGLANMKAVAERG</sequence>
<dbReference type="RefSeq" id="WP_096357444.1">
    <property type="nucleotide sequence ID" value="NZ_AP014946.1"/>
</dbReference>
<organism evidence="1 2">
    <name type="scientific">Variibacter gotjawalensis</name>
    <dbReference type="NCBI Taxonomy" id="1333996"/>
    <lineage>
        <taxon>Bacteria</taxon>
        <taxon>Pseudomonadati</taxon>
        <taxon>Pseudomonadota</taxon>
        <taxon>Alphaproteobacteria</taxon>
        <taxon>Hyphomicrobiales</taxon>
        <taxon>Nitrobacteraceae</taxon>
        <taxon>Variibacter</taxon>
    </lineage>
</organism>
<dbReference type="EMBL" id="AP014946">
    <property type="protein sequence ID" value="BAT60864.1"/>
    <property type="molecule type" value="Genomic_DNA"/>
</dbReference>
<dbReference type="Pfam" id="PF10604">
    <property type="entry name" value="Polyketide_cyc2"/>
    <property type="match status" value="1"/>
</dbReference>
<protein>
    <submittedName>
        <fullName evidence="1">Polyketide cyclase / dehydrase and lipid transport</fullName>
    </submittedName>
</protein>
<evidence type="ECO:0000313" key="1">
    <source>
        <dbReference type="EMBL" id="BAT60864.1"/>
    </source>
</evidence>
<dbReference type="Proteomes" id="UP000236884">
    <property type="component" value="Chromosome"/>
</dbReference>
<dbReference type="SUPFAM" id="SSF55961">
    <property type="entry name" value="Bet v1-like"/>
    <property type="match status" value="1"/>
</dbReference>
<dbReference type="AlphaFoldDB" id="A0A0S3PYM0"/>
<dbReference type="InterPro" id="IPR019587">
    <property type="entry name" value="Polyketide_cyclase/dehydratase"/>
</dbReference>
<dbReference type="CDD" id="cd07818">
    <property type="entry name" value="SRPBCC_1"/>
    <property type="match status" value="1"/>
</dbReference>
<keyword evidence="2" id="KW-1185">Reference proteome</keyword>
<dbReference type="KEGG" id="vgo:GJW-30_1_03414"/>
<proteinExistence type="predicted"/>
<dbReference type="Gene3D" id="3.30.530.20">
    <property type="match status" value="1"/>
</dbReference>
<dbReference type="InterPro" id="IPR023393">
    <property type="entry name" value="START-like_dom_sf"/>
</dbReference>
<dbReference type="OrthoDB" id="9807923at2"/>
<reference evidence="1 2" key="1">
    <citation type="submission" date="2015-08" db="EMBL/GenBank/DDBJ databases">
        <title>Investigation of the bacterial diversity of lava forest soil.</title>
        <authorList>
            <person name="Lee J.S."/>
        </authorList>
    </citation>
    <scope>NUCLEOTIDE SEQUENCE [LARGE SCALE GENOMIC DNA]</scope>
    <source>
        <strain evidence="1 2">GJW-30</strain>
    </source>
</reference>
<evidence type="ECO:0000313" key="2">
    <source>
        <dbReference type="Proteomes" id="UP000236884"/>
    </source>
</evidence>